<feature type="compositionally biased region" description="Polar residues" evidence="1">
    <location>
        <begin position="1"/>
        <end position="10"/>
    </location>
</feature>
<name>A0AAV1Q3I9_SCOSC</name>
<evidence type="ECO:0000256" key="1">
    <source>
        <dbReference type="SAM" id="MobiDB-lite"/>
    </source>
</evidence>
<comment type="caution">
    <text evidence="2">The sequence shown here is derived from an EMBL/GenBank/DDBJ whole genome shotgun (WGS) entry which is preliminary data.</text>
</comment>
<reference evidence="2 3" key="1">
    <citation type="submission" date="2024-01" db="EMBL/GenBank/DDBJ databases">
        <authorList>
            <person name="Alioto T."/>
            <person name="Alioto T."/>
            <person name="Gomez Garrido J."/>
        </authorList>
    </citation>
    <scope>NUCLEOTIDE SEQUENCE [LARGE SCALE GENOMIC DNA]</scope>
</reference>
<accession>A0AAV1Q3I9</accession>
<dbReference type="EMBL" id="CAWUFR010000459">
    <property type="protein sequence ID" value="CAK6978118.1"/>
    <property type="molecule type" value="Genomic_DNA"/>
</dbReference>
<evidence type="ECO:0000313" key="3">
    <source>
        <dbReference type="Proteomes" id="UP001314229"/>
    </source>
</evidence>
<keyword evidence="3" id="KW-1185">Reference proteome</keyword>
<feature type="compositionally biased region" description="Low complexity" evidence="1">
    <location>
        <begin position="19"/>
        <end position="29"/>
    </location>
</feature>
<sequence length="113" mass="12633">NIWSRSTVKLTEQVKQRAASKATASTSAGSPPPPKQLKLDFGAKPLHLEFGKTLRLRQPNKFKPFLPHKFQRSEGCPICTSWLRLLSDGSISCDLWQRTLSGHITGQMNAKVF</sequence>
<protein>
    <submittedName>
        <fullName evidence="2">Uncharacterized protein</fullName>
    </submittedName>
</protein>
<dbReference type="AlphaFoldDB" id="A0AAV1Q3I9"/>
<gene>
    <name evidence="2" type="ORF">FSCOSCO3_A004691</name>
</gene>
<feature type="region of interest" description="Disordered" evidence="1">
    <location>
        <begin position="1"/>
        <end position="37"/>
    </location>
</feature>
<proteinExistence type="predicted"/>
<evidence type="ECO:0000313" key="2">
    <source>
        <dbReference type="EMBL" id="CAK6978118.1"/>
    </source>
</evidence>
<organism evidence="2 3">
    <name type="scientific">Scomber scombrus</name>
    <name type="common">Atlantic mackerel</name>
    <name type="synonym">Scomber vernalis</name>
    <dbReference type="NCBI Taxonomy" id="13677"/>
    <lineage>
        <taxon>Eukaryota</taxon>
        <taxon>Metazoa</taxon>
        <taxon>Chordata</taxon>
        <taxon>Craniata</taxon>
        <taxon>Vertebrata</taxon>
        <taxon>Euteleostomi</taxon>
        <taxon>Actinopterygii</taxon>
        <taxon>Neopterygii</taxon>
        <taxon>Teleostei</taxon>
        <taxon>Neoteleostei</taxon>
        <taxon>Acanthomorphata</taxon>
        <taxon>Pelagiaria</taxon>
        <taxon>Scombriformes</taxon>
        <taxon>Scombridae</taxon>
        <taxon>Scomber</taxon>
    </lineage>
</organism>
<feature type="non-terminal residue" evidence="2">
    <location>
        <position position="1"/>
    </location>
</feature>
<dbReference type="Proteomes" id="UP001314229">
    <property type="component" value="Unassembled WGS sequence"/>
</dbReference>